<evidence type="ECO:0000313" key="1">
    <source>
        <dbReference type="EMBL" id="KAJ7563954.1"/>
    </source>
</evidence>
<evidence type="ECO:0000313" key="2">
    <source>
        <dbReference type="Proteomes" id="UP001162992"/>
    </source>
</evidence>
<comment type="caution">
    <text evidence="1">The sequence shown here is derived from an EMBL/GenBank/DDBJ whole genome shotgun (WGS) entry which is preliminary data.</text>
</comment>
<reference evidence="2" key="1">
    <citation type="journal article" date="2024" name="Proc. Natl. Acad. Sci. U.S.A.">
        <title>Extraordinary preservation of gene collinearity over three hundred million years revealed in homosporous lycophytes.</title>
        <authorList>
            <person name="Li C."/>
            <person name="Wickell D."/>
            <person name="Kuo L.Y."/>
            <person name="Chen X."/>
            <person name="Nie B."/>
            <person name="Liao X."/>
            <person name="Peng D."/>
            <person name="Ji J."/>
            <person name="Jenkins J."/>
            <person name="Williams M."/>
            <person name="Shu S."/>
            <person name="Plott C."/>
            <person name="Barry K."/>
            <person name="Rajasekar S."/>
            <person name="Grimwood J."/>
            <person name="Han X."/>
            <person name="Sun S."/>
            <person name="Hou Z."/>
            <person name="He W."/>
            <person name="Dai G."/>
            <person name="Sun C."/>
            <person name="Schmutz J."/>
            <person name="Leebens-Mack J.H."/>
            <person name="Li F.W."/>
            <person name="Wang L."/>
        </authorList>
    </citation>
    <scope>NUCLEOTIDE SEQUENCE [LARGE SCALE GENOMIC DNA]</scope>
    <source>
        <strain evidence="2">cv. PW_Plant_1</strain>
    </source>
</reference>
<keyword evidence="2" id="KW-1185">Reference proteome</keyword>
<accession>A0ACC2EBF9</accession>
<proteinExistence type="predicted"/>
<protein>
    <submittedName>
        <fullName evidence="1">Uncharacterized protein</fullName>
    </submittedName>
</protein>
<sequence length="954" mass="105289">MASTETALDLETFNKEAVDLERVPIEEVFQQLHCSETGLTTQQGEERIQIFGQNKLEEKTESKFLKFLGFMWNPLSWVMEAAALMAIVLANGQHKPPDWEDFVGIIVLLFINATISFIEENNAGNAAAALMAGLAPKTKVLRDGQWSEQDAVILVPGDIISIKLGDIVPADARLLEGDPLKIDQSALTGESLAVTKKPGDEVFSGSTCKQGEINAVVIATGVHTFFGKAAHLVDTTNQVGHFQKVLTAIGNFCICSIAIGIVIEIIVMYPIQHRKYRDGINNLLVLLIGGIPIAMPTVLSVTMAIGSHRLSQQGAITKRMTAIEEMAGMDVLCSDKTGTLTLNKLSVDKNLIEVFSRDMDKETVFLLAARASRMENQDAIDAAIVGTLADPKEARANITEVHFLPFNPVDKRTAITFIDADGKWYRASKGAPEQILALAPNKNEIAAKVHSVIDKFAERGLRSLAVARQEVPEKSKDSPGGPWQFCGLMPLFDPPRHDSAETIRKALNLGVNVKMITGDQLAIAKETGRRLGMGTNMYPSSSLLGQHKDESIAGLPVDELIEKADGFAGVFPEHKYEIVKRLQEKKHICGMTGDGVNDAPALKKADIGIAVADATDAARSASDIVLTEPGLSVIISAVLTSRAIFQRMKNYTIYAVSITIRIVLGFMLLALIWKFDFSPFMVLIIAILNDGTIMTISKDRVKPSPMPDSWKLKEIFATGIALGTYLAVITVIFYWAIHKTNFFPDKFHVRHIKYLRREETAAVYLQVSIVSQALIFVTRSRSWSFVERPGILLLGAFAVAQLVATLITVYANWNFAAIKGIGWGWAGVIWLYNMVFYLPLDLIKFGVRYIFTGNAWDLLFEQKTAFTRQKDYGKGQREAQWAHAQRTLHGLHPPDTRMSTDKSGSKELSDIAEQAKRRADMARLRELHTLKGHVESVIRMKGIDVNTIQQNYTL</sequence>
<gene>
    <name evidence="1" type="ORF">O6H91_03G131800</name>
</gene>
<dbReference type="Proteomes" id="UP001162992">
    <property type="component" value="Chromosome 3"/>
</dbReference>
<dbReference type="EMBL" id="CM055094">
    <property type="protein sequence ID" value="KAJ7563954.1"/>
    <property type="molecule type" value="Genomic_DNA"/>
</dbReference>
<name>A0ACC2EBF9_DIPCM</name>
<organism evidence="1 2">
    <name type="scientific">Diphasiastrum complanatum</name>
    <name type="common">Issler's clubmoss</name>
    <name type="synonym">Lycopodium complanatum</name>
    <dbReference type="NCBI Taxonomy" id="34168"/>
    <lineage>
        <taxon>Eukaryota</taxon>
        <taxon>Viridiplantae</taxon>
        <taxon>Streptophyta</taxon>
        <taxon>Embryophyta</taxon>
        <taxon>Tracheophyta</taxon>
        <taxon>Lycopodiopsida</taxon>
        <taxon>Lycopodiales</taxon>
        <taxon>Lycopodiaceae</taxon>
        <taxon>Lycopodioideae</taxon>
        <taxon>Diphasiastrum</taxon>
    </lineage>
</organism>